<protein>
    <submittedName>
        <fullName evidence="1">Uncharacterized protein</fullName>
    </submittedName>
</protein>
<dbReference type="EMBL" id="QXFT01002408">
    <property type="protein sequence ID" value="KAE9298732.1"/>
    <property type="molecule type" value="Genomic_DNA"/>
</dbReference>
<dbReference type="EMBL" id="QXFU01002422">
    <property type="protein sequence ID" value="KAE8985941.1"/>
    <property type="molecule type" value="Genomic_DNA"/>
</dbReference>
<comment type="caution">
    <text evidence="1">The sequence shown here is derived from an EMBL/GenBank/DDBJ whole genome shotgun (WGS) entry which is preliminary data.</text>
</comment>
<evidence type="ECO:0000313" key="1">
    <source>
        <dbReference type="EMBL" id="KAE8985941.1"/>
    </source>
</evidence>
<reference evidence="1 4" key="1">
    <citation type="submission" date="2018-09" db="EMBL/GenBank/DDBJ databases">
        <title>Genomic investigation of the strawberry pathogen Phytophthora fragariae indicates pathogenicity is determined by transcriptional variation in three key races.</title>
        <authorList>
            <person name="Adams T.M."/>
            <person name="Armitage A.D."/>
            <person name="Sobczyk M.K."/>
            <person name="Bates H.J."/>
            <person name="Dunwell J.M."/>
            <person name="Nellist C.F."/>
            <person name="Harrison R.J."/>
        </authorList>
    </citation>
    <scope>NUCLEOTIDE SEQUENCE [LARGE SCALE GENOMIC DNA]</scope>
    <source>
        <strain evidence="1 4">SCRP324</strain>
        <strain evidence="2 3">SCRP333</strain>
    </source>
</reference>
<evidence type="ECO:0000313" key="3">
    <source>
        <dbReference type="Proteomes" id="UP000434957"/>
    </source>
</evidence>
<evidence type="ECO:0000313" key="4">
    <source>
        <dbReference type="Proteomes" id="UP000435112"/>
    </source>
</evidence>
<dbReference type="Proteomes" id="UP000435112">
    <property type="component" value="Unassembled WGS sequence"/>
</dbReference>
<dbReference type="Proteomes" id="UP000434957">
    <property type="component" value="Unassembled WGS sequence"/>
</dbReference>
<dbReference type="AlphaFoldDB" id="A0A6A3IV72"/>
<keyword evidence="3" id="KW-1185">Reference proteome</keyword>
<evidence type="ECO:0000313" key="2">
    <source>
        <dbReference type="EMBL" id="KAE9298732.1"/>
    </source>
</evidence>
<proteinExistence type="predicted"/>
<accession>A0A6A3IV72</accession>
<sequence length="64" mass="6901">MNKASRIPSKGEFTPPLLTVASNGIARALSKRLRVNLVNHAGAFRNALDRSVWPSPRNMSGSAL</sequence>
<organism evidence="1 4">
    <name type="scientific">Phytophthora rubi</name>
    <dbReference type="NCBI Taxonomy" id="129364"/>
    <lineage>
        <taxon>Eukaryota</taxon>
        <taxon>Sar</taxon>
        <taxon>Stramenopiles</taxon>
        <taxon>Oomycota</taxon>
        <taxon>Peronosporomycetes</taxon>
        <taxon>Peronosporales</taxon>
        <taxon>Peronosporaceae</taxon>
        <taxon>Phytophthora</taxon>
    </lineage>
</organism>
<gene>
    <name evidence="1" type="ORF">PR002_g22493</name>
    <name evidence="2" type="ORF">PR003_g23162</name>
</gene>
<name>A0A6A3IV72_9STRA</name>